<evidence type="ECO:0000313" key="4">
    <source>
        <dbReference type="EMBL" id="VEU34003.1"/>
    </source>
</evidence>
<keyword evidence="2" id="KW-0472">Membrane</keyword>
<feature type="region of interest" description="Disordered" evidence="1">
    <location>
        <begin position="30"/>
        <end position="226"/>
    </location>
</feature>
<dbReference type="Proteomes" id="UP000291116">
    <property type="component" value="Unassembled WGS sequence"/>
</dbReference>
<dbReference type="AlphaFoldDB" id="A0A448YW29"/>
<reference evidence="4 5" key="1">
    <citation type="submission" date="2019-01" db="EMBL/GenBank/DDBJ databases">
        <authorList>
            <person name="Ferrante I. M."/>
        </authorList>
    </citation>
    <scope>NUCLEOTIDE SEQUENCE [LARGE SCALE GENOMIC DNA]</scope>
    <source>
        <strain evidence="4 5">B856</strain>
    </source>
</reference>
<evidence type="ECO:0000256" key="3">
    <source>
        <dbReference type="SAM" id="SignalP"/>
    </source>
</evidence>
<feature type="compositionally biased region" description="Low complexity" evidence="1">
    <location>
        <begin position="169"/>
        <end position="201"/>
    </location>
</feature>
<name>A0A448YW29_9STRA</name>
<feature type="transmembrane region" description="Helical" evidence="2">
    <location>
        <begin position="263"/>
        <end position="281"/>
    </location>
</feature>
<keyword evidence="5" id="KW-1185">Reference proteome</keyword>
<feature type="compositionally biased region" description="Polar residues" evidence="1">
    <location>
        <begin position="87"/>
        <end position="126"/>
    </location>
</feature>
<feature type="chain" id="PRO_5019578739" evidence="3">
    <location>
        <begin position="29"/>
        <end position="299"/>
    </location>
</feature>
<dbReference type="EMBL" id="CAACVS010000015">
    <property type="protein sequence ID" value="VEU34003.1"/>
    <property type="molecule type" value="Genomic_DNA"/>
</dbReference>
<feature type="signal peptide" evidence="3">
    <location>
        <begin position="1"/>
        <end position="28"/>
    </location>
</feature>
<organism evidence="4 5">
    <name type="scientific">Pseudo-nitzschia multistriata</name>
    <dbReference type="NCBI Taxonomy" id="183589"/>
    <lineage>
        <taxon>Eukaryota</taxon>
        <taxon>Sar</taxon>
        <taxon>Stramenopiles</taxon>
        <taxon>Ochrophyta</taxon>
        <taxon>Bacillariophyta</taxon>
        <taxon>Bacillariophyceae</taxon>
        <taxon>Bacillariophycidae</taxon>
        <taxon>Bacillariales</taxon>
        <taxon>Bacillariaceae</taxon>
        <taxon>Pseudo-nitzschia</taxon>
    </lineage>
</organism>
<feature type="compositionally biased region" description="Acidic residues" evidence="1">
    <location>
        <begin position="63"/>
        <end position="72"/>
    </location>
</feature>
<evidence type="ECO:0000256" key="1">
    <source>
        <dbReference type="SAM" id="MobiDB-lite"/>
    </source>
</evidence>
<gene>
    <name evidence="4" type="ORF">PSNMU_V1.4_AUG-EV-PASAV3_0007310</name>
</gene>
<evidence type="ECO:0000256" key="2">
    <source>
        <dbReference type="SAM" id="Phobius"/>
    </source>
</evidence>
<feature type="compositionally biased region" description="Polar residues" evidence="1">
    <location>
        <begin position="134"/>
        <end position="148"/>
    </location>
</feature>
<proteinExistence type="predicted"/>
<accession>A0A448YW29</accession>
<protein>
    <submittedName>
        <fullName evidence="4">Uncharacterized protein</fullName>
    </submittedName>
</protein>
<keyword evidence="2" id="KW-0812">Transmembrane</keyword>
<sequence>MSAKRYPRSVVPLALLLALFSMAVSVLASTEGSQRIAAGRSRAEERGGIRGLAGAGQAAGSSSDDDDDDNANEDTTAAPKKDDRSSPAVSPKTSGQKATAPTEPKTSSPSKATTVSIASRTSSVASATKEPLSASMQFETPQTASPQTSPGVSKSSPSSGGSKPEKDAAASSKPSSASSSDTTESPVASGSTTTTTSSSVGVGVGTEGNQTATGDDDLYALASPTADNGDDNFASVIFSTSNNSTKPLVLPKEKEQPKQWPEIVGGIFVAGGISFFLATYCKNYQKRRQYDQVPASLTV</sequence>
<feature type="compositionally biased region" description="Low complexity" evidence="1">
    <location>
        <begin position="149"/>
        <end position="162"/>
    </location>
</feature>
<evidence type="ECO:0000313" key="5">
    <source>
        <dbReference type="Proteomes" id="UP000291116"/>
    </source>
</evidence>
<keyword evidence="2" id="KW-1133">Transmembrane helix</keyword>
<keyword evidence="3" id="KW-0732">Signal</keyword>